<proteinExistence type="predicted"/>
<keyword evidence="1 3" id="KW-0285">Flavoprotein</keyword>
<dbReference type="Proteomes" id="UP001310022">
    <property type="component" value="Unassembled WGS sequence"/>
</dbReference>
<dbReference type="EMBL" id="BQKE01000002">
    <property type="protein sequence ID" value="GJM62539.1"/>
    <property type="molecule type" value="Genomic_DNA"/>
</dbReference>
<evidence type="ECO:0000256" key="3">
    <source>
        <dbReference type="PIRSR" id="PIRSR602081-1"/>
    </source>
</evidence>
<dbReference type="InterPro" id="IPR005101">
    <property type="entry name" value="Cryptochr/Photolyase_FAD-bd"/>
</dbReference>
<keyword evidence="6" id="KW-1185">Reference proteome</keyword>
<evidence type="ECO:0000259" key="4">
    <source>
        <dbReference type="Pfam" id="PF03441"/>
    </source>
</evidence>
<dbReference type="GO" id="GO:0005737">
    <property type="term" value="C:cytoplasm"/>
    <property type="evidence" value="ECO:0007669"/>
    <property type="project" value="TreeGrafter"/>
</dbReference>
<evidence type="ECO:0000313" key="6">
    <source>
        <dbReference type="Proteomes" id="UP001310022"/>
    </source>
</evidence>
<keyword evidence="2 3" id="KW-0274">FAD</keyword>
<feature type="binding site" evidence="3">
    <location>
        <position position="38"/>
    </location>
    <ligand>
        <name>FAD</name>
        <dbReference type="ChEBI" id="CHEBI:57692"/>
    </ligand>
</feature>
<dbReference type="InterPro" id="IPR002081">
    <property type="entry name" value="Cryptochrome/DNA_photolyase_1"/>
</dbReference>
<dbReference type="GO" id="GO:0043153">
    <property type="term" value="P:entrainment of circadian clock by photoperiod"/>
    <property type="evidence" value="ECO:0007669"/>
    <property type="project" value="TreeGrafter"/>
</dbReference>
<name>A0AAN4W0B0_9BACT</name>
<protein>
    <recommendedName>
        <fullName evidence="4">Cryptochrome/DNA photolyase FAD-binding domain-containing protein</fullName>
    </recommendedName>
</protein>
<dbReference type="GO" id="GO:0003904">
    <property type="term" value="F:deoxyribodipyrimidine photo-lyase activity"/>
    <property type="evidence" value="ECO:0007669"/>
    <property type="project" value="TreeGrafter"/>
</dbReference>
<organism evidence="5 6">
    <name type="scientific">Persicobacter diffluens</name>
    <dbReference type="NCBI Taxonomy" id="981"/>
    <lineage>
        <taxon>Bacteria</taxon>
        <taxon>Pseudomonadati</taxon>
        <taxon>Bacteroidota</taxon>
        <taxon>Cytophagia</taxon>
        <taxon>Cytophagales</taxon>
        <taxon>Persicobacteraceae</taxon>
        <taxon>Persicobacter</taxon>
    </lineage>
</organism>
<evidence type="ECO:0000256" key="1">
    <source>
        <dbReference type="ARBA" id="ARBA00022630"/>
    </source>
</evidence>
<comment type="cofactor">
    <cofactor evidence="3">
        <name>FAD</name>
        <dbReference type="ChEBI" id="CHEBI:57692"/>
    </cofactor>
    <text evidence="3">Binds 1 FAD per subunit.</text>
</comment>
<reference evidence="5 6" key="1">
    <citation type="submission" date="2021-12" db="EMBL/GenBank/DDBJ databases">
        <title>Genome sequencing of bacteria with rrn-lacking chromosome and rrn-plasmid.</title>
        <authorList>
            <person name="Anda M."/>
            <person name="Iwasaki W."/>
        </authorList>
    </citation>
    <scope>NUCLEOTIDE SEQUENCE [LARGE SCALE GENOMIC DNA]</scope>
    <source>
        <strain evidence="5 6">NBRC 15940</strain>
    </source>
</reference>
<dbReference type="AlphaFoldDB" id="A0AAN4W0B0"/>
<dbReference type="PANTHER" id="PTHR11455">
    <property type="entry name" value="CRYPTOCHROME"/>
    <property type="match status" value="1"/>
</dbReference>
<dbReference type="Gene3D" id="1.25.40.80">
    <property type="match status" value="1"/>
</dbReference>
<accession>A0AAN4W0B0</accession>
<sequence>MMTSPIQSKLFSNNGEFLFPSELDKVYERIDQLNPSAYAKTRNYLDGAVSRLSPYISRGVISTRTVMERLYKNGWRFFQMEKFAQELAWRDYWQCIWQVRNVSEDLKHPQQQVRNVGVPVPVFQASTGIVSVDQSLSKLYVEGYIHNHMRMYVAAIICNMAGCHWKDPARWMYAHLLDGDWASNALSWQWVAGANSNKKYYANQDNINKYSKHHQRNTFLDRPYEQLISEGSALLDWECRPFEINTELPKIEKALKVNPQTPTLIYNSYNLDPTWRKGFTYQRILLLEPTHFQQYPVSQKVLNFILEFAGKIPDIQIFVGSFDELEDQLKGSEIHFKEHPLNYHYKGIEESRDWLTPVSGYYPSFFAYWKKARKYLIQEFG</sequence>
<gene>
    <name evidence="5" type="ORF">PEDI_30910</name>
</gene>
<dbReference type="PANTHER" id="PTHR11455:SF18">
    <property type="entry name" value="SI:CH1073-390K14.1"/>
    <property type="match status" value="1"/>
</dbReference>
<comment type="caution">
    <text evidence="5">The sequence shown here is derived from an EMBL/GenBank/DDBJ whole genome shotgun (WGS) entry which is preliminary data.</text>
</comment>
<dbReference type="SUPFAM" id="SSF48173">
    <property type="entry name" value="Cryptochrome/photolyase FAD-binding domain"/>
    <property type="match status" value="1"/>
</dbReference>
<evidence type="ECO:0000313" key="5">
    <source>
        <dbReference type="EMBL" id="GJM62539.1"/>
    </source>
</evidence>
<dbReference type="GO" id="GO:0003677">
    <property type="term" value="F:DNA binding"/>
    <property type="evidence" value="ECO:0007669"/>
    <property type="project" value="TreeGrafter"/>
</dbReference>
<dbReference type="InterPro" id="IPR036134">
    <property type="entry name" value="Crypto/Photolyase_FAD-like_sf"/>
</dbReference>
<feature type="binding site" evidence="3">
    <location>
        <position position="83"/>
    </location>
    <ligand>
        <name>FAD</name>
        <dbReference type="ChEBI" id="CHEBI:57692"/>
    </ligand>
</feature>
<dbReference type="Pfam" id="PF03441">
    <property type="entry name" value="FAD_binding_7"/>
    <property type="match status" value="1"/>
</dbReference>
<evidence type="ECO:0000256" key="2">
    <source>
        <dbReference type="ARBA" id="ARBA00022827"/>
    </source>
</evidence>
<dbReference type="Gene3D" id="1.10.579.10">
    <property type="entry name" value="DNA Cyclobutane Dipyrimidine Photolyase, subunit A, domain 3"/>
    <property type="match status" value="1"/>
</dbReference>
<dbReference type="GO" id="GO:0032922">
    <property type="term" value="P:circadian regulation of gene expression"/>
    <property type="evidence" value="ECO:0007669"/>
    <property type="project" value="TreeGrafter"/>
</dbReference>
<dbReference type="RefSeq" id="WP_338237811.1">
    <property type="nucleotide sequence ID" value="NZ_BQKE01000002.1"/>
</dbReference>
<feature type="binding site" evidence="3">
    <location>
        <begin position="178"/>
        <end position="180"/>
    </location>
    <ligand>
        <name>FAD</name>
        <dbReference type="ChEBI" id="CHEBI:57692"/>
    </ligand>
</feature>
<feature type="domain" description="Cryptochrome/DNA photolyase FAD-binding" evidence="4">
    <location>
        <begin position="83"/>
        <end position="215"/>
    </location>
</feature>
<dbReference type="GO" id="GO:0071949">
    <property type="term" value="F:FAD binding"/>
    <property type="evidence" value="ECO:0007669"/>
    <property type="project" value="TreeGrafter"/>
</dbReference>